<dbReference type="PANTHER" id="PTHR47331">
    <property type="entry name" value="PHD-TYPE DOMAIN-CONTAINING PROTEIN"/>
    <property type="match status" value="1"/>
</dbReference>
<reference evidence="1" key="1">
    <citation type="submission" date="2021-06" db="EMBL/GenBank/DDBJ databases">
        <authorList>
            <person name="Hodson N. C."/>
            <person name="Mongue J. A."/>
            <person name="Jaron S. K."/>
        </authorList>
    </citation>
    <scope>NUCLEOTIDE SEQUENCE</scope>
</reference>
<dbReference type="EMBL" id="CAJVCH010000001">
    <property type="protein sequence ID" value="CAG7629317.1"/>
    <property type="molecule type" value="Genomic_DNA"/>
</dbReference>
<dbReference type="AlphaFoldDB" id="A0A8J2IWX3"/>
<organism evidence="1 2">
    <name type="scientific">Allacma fusca</name>
    <dbReference type="NCBI Taxonomy" id="39272"/>
    <lineage>
        <taxon>Eukaryota</taxon>
        <taxon>Metazoa</taxon>
        <taxon>Ecdysozoa</taxon>
        <taxon>Arthropoda</taxon>
        <taxon>Hexapoda</taxon>
        <taxon>Collembola</taxon>
        <taxon>Symphypleona</taxon>
        <taxon>Sminthuridae</taxon>
        <taxon>Allacma</taxon>
    </lineage>
</organism>
<proteinExistence type="predicted"/>
<dbReference type="OrthoDB" id="8037366at2759"/>
<evidence type="ECO:0008006" key="3">
    <source>
        <dbReference type="Google" id="ProtNLM"/>
    </source>
</evidence>
<protein>
    <recommendedName>
        <fullName evidence="3">Integrase catalytic domain-containing protein</fullName>
    </recommendedName>
</protein>
<sequence>MNTDSAILALRRFISLRGKPVCLYSDNFRGANNELNRAYREIEMNKIQTEFATGRTSWKFYPPLSLHFGDASERLVQSVNESLEFTLKYRIPKE</sequence>
<evidence type="ECO:0000313" key="2">
    <source>
        <dbReference type="Proteomes" id="UP000708208"/>
    </source>
</evidence>
<gene>
    <name evidence="1" type="ORF">AFUS01_LOCUS44</name>
</gene>
<evidence type="ECO:0000313" key="1">
    <source>
        <dbReference type="EMBL" id="CAG7629317.1"/>
    </source>
</evidence>
<name>A0A8J2IWX3_9HEXA</name>
<keyword evidence="2" id="KW-1185">Reference proteome</keyword>
<accession>A0A8J2IWX3</accession>
<dbReference type="Proteomes" id="UP000708208">
    <property type="component" value="Unassembled WGS sequence"/>
</dbReference>
<comment type="caution">
    <text evidence="1">The sequence shown here is derived from an EMBL/GenBank/DDBJ whole genome shotgun (WGS) entry which is preliminary data.</text>
</comment>